<dbReference type="PROSITE" id="PS00545">
    <property type="entry name" value="ALDOSE_1_EPIMERASE"/>
    <property type="match status" value="1"/>
</dbReference>
<keyword evidence="10" id="KW-1185">Reference proteome</keyword>
<dbReference type="EMBL" id="CP089983">
    <property type="protein sequence ID" value="WXB03698.1"/>
    <property type="molecule type" value="Genomic_DNA"/>
</dbReference>
<evidence type="ECO:0000256" key="6">
    <source>
        <dbReference type="ARBA" id="ARBA00023235"/>
    </source>
</evidence>
<evidence type="ECO:0000256" key="3">
    <source>
        <dbReference type="ARBA" id="ARBA00006206"/>
    </source>
</evidence>
<dbReference type="SUPFAM" id="SSF74650">
    <property type="entry name" value="Galactose mutarotase-like"/>
    <property type="match status" value="1"/>
</dbReference>
<evidence type="ECO:0000256" key="8">
    <source>
        <dbReference type="PIRNR" id="PIRNR005096"/>
    </source>
</evidence>
<keyword evidence="6 8" id="KW-0413">Isomerase</keyword>
<evidence type="ECO:0000256" key="2">
    <source>
        <dbReference type="ARBA" id="ARBA00005028"/>
    </source>
</evidence>
<evidence type="ECO:0000313" key="10">
    <source>
        <dbReference type="Proteomes" id="UP001374803"/>
    </source>
</evidence>
<evidence type="ECO:0000256" key="7">
    <source>
        <dbReference type="ARBA" id="ARBA00023277"/>
    </source>
</evidence>
<keyword evidence="7 8" id="KW-0119">Carbohydrate metabolism</keyword>
<evidence type="ECO:0000256" key="5">
    <source>
        <dbReference type="ARBA" id="ARBA00014165"/>
    </source>
</evidence>
<reference evidence="9" key="1">
    <citation type="submission" date="2021-12" db="EMBL/GenBank/DDBJ databases">
        <title>Discovery of the Pendulisporaceae a myxobacterial family with distinct sporulation behavior and unique specialized metabolism.</title>
        <authorList>
            <person name="Garcia R."/>
            <person name="Popoff A."/>
            <person name="Bader C.D."/>
            <person name="Loehr J."/>
            <person name="Walesch S."/>
            <person name="Walt C."/>
            <person name="Boldt J."/>
            <person name="Bunk B."/>
            <person name="Haeckl F.J.F.P.J."/>
            <person name="Gunesch A.P."/>
            <person name="Birkelbach J."/>
            <person name="Nuebel U."/>
            <person name="Pietschmann T."/>
            <person name="Bach T."/>
            <person name="Mueller R."/>
        </authorList>
    </citation>
    <scope>NUCLEOTIDE SEQUENCE</scope>
    <source>
        <strain evidence="9">MSr11367</strain>
    </source>
</reference>
<evidence type="ECO:0000256" key="1">
    <source>
        <dbReference type="ARBA" id="ARBA00001614"/>
    </source>
</evidence>
<comment type="catalytic activity">
    <reaction evidence="1 8">
        <text>alpha-D-glucose = beta-D-glucose</text>
        <dbReference type="Rhea" id="RHEA:10264"/>
        <dbReference type="ChEBI" id="CHEBI:15903"/>
        <dbReference type="ChEBI" id="CHEBI:17925"/>
        <dbReference type="EC" id="5.1.3.3"/>
    </reaction>
</comment>
<comment type="pathway">
    <text evidence="2 8">Carbohydrate metabolism; hexose metabolism.</text>
</comment>
<dbReference type="InterPro" id="IPR014718">
    <property type="entry name" value="GH-type_carb-bd"/>
</dbReference>
<dbReference type="InterPro" id="IPR011013">
    <property type="entry name" value="Gal_mutarotase_sf_dom"/>
</dbReference>
<dbReference type="InterPro" id="IPR047215">
    <property type="entry name" value="Galactose_mutarotase-like"/>
</dbReference>
<dbReference type="Pfam" id="PF01263">
    <property type="entry name" value="Aldose_epim"/>
    <property type="match status" value="1"/>
</dbReference>
<dbReference type="InterPro" id="IPR018052">
    <property type="entry name" value="Ald1_epimerase_CS"/>
</dbReference>
<dbReference type="CDD" id="cd09019">
    <property type="entry name" value="galactose_mutarotase_like"/>
    <property type="match status" value="1"/>
</dbReference>
<comment type="similarity">
    <text evidence="3 8">Belongs to the aldose epimerase family.</text>
</comment>
<dbReference type="RefSeq" id="WP_394833331.1">
    <property type="nucleotide sequence ID" value="NZ_CP089929.1"/>
</dbReference>
<dbReference type="PANTHER" id="PTHR10091:SF0">
    <property type="entry name" value="GALACTOSE MUTAROTASE"/>
    <property type="match status" value="1"/>
</dbReference>
<sequence length="354" mass="38416">MGRELFGKGPDGEDVHRYVLSNDAGVSVDVIGYGATITAAHVPDRTGTKRNVVLGFSSLAPYLGPHPALGAVMGRFANRIAGGRFTLDGTVYKLPINNNGNTLHGGKRGFDRYTWREVEFDASRARLVLGHTSPDGDEGFPGTLDVRVTYTLTAKNELCIDYFATTDKPTVVNLTNHAYFNLSGEGTGDILDHELVIFADSFAPVHRNQIPLGELQDVTGTPLDFRQATPIGARIRQGHEQLVRGMGYDHCYFLKKPAGTPADQPIHAARVRSPKTGIVLDTYTTEPGVEFFTGNVFDATLVGPSGSVYRQTDGLCLETQHFPDSPNQPAFPSSVLRPGTPFTSRTIYQFGVSD</sequence>
<dbReference type="PANTHER" id="PTHR10091">
    <property type="entry name" value="ALDOSE-1-EPIMERASE"/>
    <property type="match status" value="1"/>
</dbReference>
<evidence type="ECO:0000313" key="9">
    <source>
        <dbReference type="EMBL" id="WXB03698.1"/>
    </source>
</evidence>
<dbReference type="NCBIfam" id="NF008277">
    <property type="entry name" value="PRK11055.1"/>
    <property type="match status" value="1"/>
</dbReference>
<organism evidence="9 10">
    <name type="scientific">Pendulispora rubella</name>
    <dbReference type="NCBI Taxonomy" id="2741070"/>
    <lineage>
        <taxon>Bacteria</taxon>
        <taxon>Pseudomonadati</taxon>
        <taxon>Myxococcota</taxon>
        <taxon>Myxococcia</taxon>
        <taxon>Myxococcales</taxon>
        <taxon>Sorangiineae</taxon>
        <taxon>Pendulisporaceae</taxon>
        <taxon>Pendulispora</taxon>
    </lineage>
</organism>
<name>A0ABZ2KYD1_9BACT</name>
<proteinExistence type="inferred from homology"/>
<evidence type="ECO:0000256" key="4">
    <source>
        <dbReference type="ARBA" id="ARBA00013185"/>
    </source>
</evidence>
<dbReference type="InterPro" id="IPR008183">
    <property type="entry name" value="Aldose_1/G6P_1-epimerase"/>
</dbReference>
<accession>A0ABZ2KYD1</accession>
<dbReference type="Proteomes" id="UP001374803">
    <property type="component" value="Chromosome"/>
</dbReference>
<gene>
    <name evidence="9" type="ORF">LVJ94_43185</name>
</gene>
<protein>
    <recommendedName>
        <fullName evidence="5 8">Aldose 1-epimerase</fullName>
        <ecNumber evidence="4 8">5.1.3.3</ecNumber>
    </recommendedName>
</protein>
<dbReference type="Gene3D" id="2.70.98.10">
    <property type="match status" value="1"/>
</dbReference>
<dbReference type="InterPro" id="IPR015443">
    <property type="entry name" value="Aldose_1-epimerase"/>
</dbReference>
<dbReference type="PIRSF" id="PIRSF005096">
    <property type="entry name" value="GALM"/>
    <property type="match status" value="1"/>
</dbReference>
<dbReference type="EC" id="5.1.3.3" evidence="4 8"/>